<dbReference type="Gene3D" id="3.30.420.10">
    <property type="entry name" value="Ribonuclease H-like superfamily/Ribonuclease H"/>
    <property type="match status" value="1"/>
</dbReference>
<gene>
    <name evidence="2" type="ORF">AVEN_137319_1</name>
</gene>
<dbReference type="PROSITE" id="PS50879">
    <property type="entry name" value="RNASE_H_1"/>
    <property type="match status" value="1"/>
</dbReference>
<evidence type="ECO:0000313" key="2">
    <source>
        <dbReference type="EMBL" id="GBM40813.1"/>
    </source>
</evidence>
<dbReference type="AlphaFoldDB" id="A0A4Y2FIB0"/>
<dbReference type="InterPro" id="IPR002156">
    <property type="entry name" value="RNaseH_domain"/>
</dbReference>
<dbReference type="Proteomes" id="UP000499080">
    <property type="component" value="Unassembled WGS sequence"/>
</dbReference>
<dbReference type="InterPro" id="IPR052560">
    <property type="entry name" value="RdDP_mobile_element"/>
</dbReference>
<dbReference type="InterPro" id="IPR036397">
    <property type="entry name" value="RNaseH_sf"/>
</dbReference>
<dbReference type="Pfam" id="PF00075">
    <property type="entry name" value="RNase_H"/>
    <property type="match status" value="1"/>
</dbReference>
<sequence length="1100" mass="125740">MSLAKAKIWTLEKEKAGLQGKLDAQAEISSAVQEIIPKLDDIKNSKDQNLIAEIPRIIKEVTSPDIRSSVEVACREIMAEVKKTRDETRTFAHVAFQSRNLPPSQVPPSLRSSPLGEPEGILLIKPKKETLKDFIINKKIFTDILEKYDPSIRLRGIGKLYGGGVRMVAASHGDIMIVKGLIEEYGDKETMDGFDFVIPNRRSPQLIIYNVDGEVDQEQLKAGILAKNITLAVSANKPYFKVEFSIPARNSLKKHWVLSIDPKKFIEIKNRKGLYFQFSPLRTSEFISIRFCKRCFAYGHTTKNCDPKNEQKCDRCGPTMAYNSLRGIQINVNHCVAAHSGALLVARDLGLDFIAIQDPYLMKGEPLKANFGCKVFMSEGKRAITYVLNKSLNCYFKFNTMNSVTVELHFNNIIFNVFNCYFPPHDDMEQTISELQDYNFCNSFNLVVGDFNCKSRSWGYDSDNFRGRKLSEFIAASNLHICNISEYGPTFQSTIHVGFPDLTLLSIPIINYMKNWGVLYMESHSDHKYIYFNLELEDIPEADFFLKSKYGINKFSRYVKKNAGYFKNKLAKSSNIIYLNNLFLELTDFIKKAAFKTLKNKPKKFAKKYSFWNEDLRLARNKVSMLFKIYNRHKLSTSSDDVVQSSGLAYRKARAEYKRLLLSTKRKAWEIFCTNYNERFNFLFQLAFNKGGSQDSIRVNPNDNPSNTIRDKITYIMDNFFPGRTSEDDFNYIPVIGSIDLILIEDLELVFKGLERGKAPGLDRIDYHMWGAVFNLDKIFMLELFNTCFKLNYFPRCLRNARIFFLLKDGKDPGLCNSYRPVCLLPTLGVWGGDLNKYHVDRLHTIQRIFLLKFARGYRTTSTNVLNVLTGIPPLHITAKAEFLKFQIWVRRSGDYNDIINNVQLDHNILIKNIPSDMKLVSLSEHLSDATYEVYTDGSKINEETGLAVCILNDNDNIQNFLFKLKPYNSVFQAELAAIQFAANWAVSENSKINLYTDSLSSILALQSASSRENFEKKVETDLFKAKNLVGLSWVKAHVGIQGNELADQQAKLATTTGEELSIPAPRSYLNRTLKQLILHEWCGYCNKYTSASGIRVRGF</sequence>
<dbReference type="PANTHER" id="PTHR36688:SF2">
    <property type="entry name" value="ENDONUCLEASE_EXONUCLEASE_PHOSPHATASE DOMAIN-CONTAINING PROTEIN"/>
    <property type="match status" value="1"/>
</dbReference>
<dbReference type="CDD" id="cd09276">
    <property type="entry name" value="Rnase_HI_RT_non_LTR"/>
    <property type="match status" value="1"/>
</dbReference>
<feature type="domain" description="RNase H type-1" evidence="1">
    <location>
        <begin position="928"/>
        <end position="1056"/>
    </location>
</feature>
<name>A0A4Y2FIB0_ARAVE</name>
<dbReference type="GO" id="GO:0003676">
    <property type="term" value="F:nucleic acid binding"/>
    <property type="evidence" value="ECO:0007669"/>
    <property type="project" value="InterPro"/>
</dbReference>
<accession>A0A4Y2FIB0</accession>
<keyword evidence="3" id="KW-1185">Reference proteome</keyword>
<dbReference type="InterPro" id="IPR012337">
    <property type="entry name" value="RNaseH-like_sf"/>
</dbReference>
<proteinExistence type="predicted"/>
<reference evidence="2 3" key="1">
    <citation type="journal article" date="2019" name="Sci. Rep.">
        <title>Orb-weaving spider Araneus ventricosus genome elucidates the spidroin gene catalogue.</title>
        <authorList>
            <person name="Kono N."/>
            <person name="Nakamura H."/>
            <person name="Ohtoshi R."/>
            <person name="Moran D.A.P."/>
            <person name="Shinohara A."/>
            <person name="Yoshida Y."/>
            <person name="Fujiwara M."/>
            <person name="Mori M."/>
            <person name="Tomita M."/>
            <person name="Arakawa K."/>
        </authorList>
    </citation>
    <scope>NUCLEOTIDE SEQUENCE [LARGE SCALE GENOMIC DNA]</scope>
</reference>
<dbReference type="EMBL" id="BGPR01000944">
    <property type="protein sequence ID" value="GBM40813.1"/>
    <property type="molecule type" value="Genomic_DNA"/>
</dbReference>
<evidence type="ECO:0000313" key="3">
    <source>
        <dbReference type="Proteomes" id="UP000499080"/>
    </source>
</evidence>
<dbReference type="InterPro" id="IPR005135">
    <property type="entry name" value="Endo/exonuclease/phosphatase"/>
</dbReference>
<dbReference type="SUPFAM" id="SSF56219">
    <property type="entry name" value="DNase I-like"/>
    <property type="match status" value="1"/>
</dbReference>
<dbReference type="InterPro" id="IPR036691">
    <property type="entry name" value="Endo/exonu/phosph_ase_sf"/>
</dbReference>
<evidence type="ECO:0000259" key="1">
    <source>
        <dbReference type="PROSITE" id="PS50879"/>
    </source>
</evidence>
<dbReference type="SUPFAM" id="SSF53098">
    <property type="entry name" value="Ribonuclease H-like"/>
    <property type="match status" value="1"/>
</dbReference>
<comment type="caution">
    <text evidence="2">The sequence shown here is derived from an EMBL/GenBank/DDBJ whole genome shotgun (WGS) entry which is preliminary data.</text>
</comment>
<dbReference type="OrthoDB" id="415822at2759"/>
<dbReference type="Gene3D" id="3.60.10.10">
    <property type="entry name" value="Endonuclease/exonuclease/phosphatase"/>
    <property type="match status" value="1"/>
</dbReference>
<dbReference type="Pfam" id="PF14529">
    <property type="entry name" value="Exo_endo_phos_2"/>
    <property type="match status" value="1"/>
</dbReference>
<dbReference type="PANTHER" id="PTHR36688">
    <property type="entry name" value="ENDO/EXONUCLEASE/PHOSPHATASE DOMAIN-CONTAINING PROTEIN"/>
    <property type="match status" value="1"/>
</dbReference>
<protein>
    <recommendedName>
        <fullName evidence="1">RNase H type-1 domain-containing protein</fullName>
    </recommendedName>
</protein>
<organism evidence="2 3">
    <name type="scientific">Araneus ventricosus</name>
    <name type="common">Orbweaver spider</name>
    <name type="synonym">Epeira ventricosa</name>
    <dbReference type="NCBI Taxonomy" id="182803"/>
    <lineage>
        <taxon>Eukaryota</taxon>
        <taxon>Metazoa</taxon>
        <taxon>Ecdysozoa</taxon>
        <taxon>Arthropoda</taxon>
        <taxon>Chelicerata</taxon>
        <taxon>Arachnida</taxon>
        <taxon>Araneae</taxon>
        <taxon>Araneomorphae</taxon>
        <taxon>Entelegynae</taxon>
        <taxon>Araneoidea</taxon>
        <taxon>Araneidae</taxon>
        <taxon>Araneus</taxon>
    </lineage>
</organism>
<dbReference type="GO" id="GO:0004523">
    <property type="term" value="F:RNA-DNA hybrid ribonuclease activity"/>
    <property type="evidence" value="ECO:0007669"/>
    <property type="project" value="InterPro"/>
</dbReference>